<proteinExistence type="predicted"/>
<dbReference type="RefSeq" id="WP_200342496.1">
    <property type="nucleotide sequence ID" value="NZ_NRRL01000076.1"/>
</dbReference>
<protein>
    <submittedName>
        <fullName evidence="2">Uncharacterized protein</fullName>
    </submittedName>
</protein>
<dbReference type="Pfam" id="PF20531">
    <property type="entry name" value="DUF6746"/>
    <property type="match status" value="1"/>
</dbReference>
<name>A0ABS1DLA0_9PROT</name>
<organism evidence="2 3">
    <name type="scientific">Rhodovibrio sodomensis</name>
    <dbReference type="NCBI Taxonomy" id="1088"/>
    <lineage>
        <taxon>Bacteria</taxon>
        <taxon>Pseudomonadati</taxon>
        <taxon>Pseudomonadota</taxon>
        <taxon>Alphaproteobacteria</taxon>
        <taxon>Rhodospirillales</taxon>
        <taxon>Rhodovibrionaceae</taxon>
        <taxon>Rhodovibrio</taxon>
    </lineage>
</organism>
<keyword evidence="3" id="KW-1185">Reference proteome</keyword>
<reference evidence="2 3" key="1">
    <citation type="journal article" date="2020" name="Microorganisms">
        <title>Osmotic Adaptation and Compatible Solute Biosynthesis of Phototrophic Bacteria as Revealed from Genome Analyses.</title>
        <authorList>
            <person name="Imhoff J.F."/>
            <person name="Rahn T."/>
            <person name="Kunzel S."/>
            <person name="Keller A."/>
            <person name="Neulinger S.C."/>
        </authorList>
    </citation>
    <scope>NUCLEOTIDE SEQUENCE [LARGE SCALE GENOMIC DNA]</scope>
    <source>
        <strain evidence="2 3">DSM 9895</strain>
    </source>
</reference>
<evidence type="ECO:0000313" key="3">
    <source>
        <dbReference type="Proteomes" id="UP001296873"/>
    </source>
</evidence>
<feature type="chain" id="PRO_5047289404" evidence="1">
    <location>
        <begin position="23"/>
        <end position="133"/>
    </location>
</feature>
<dbReference type="EMBL" id="NRRL01000076">
    <property type="protein sequence ID" value="MBK1670145.1"/>
    <property type="molecule type" value="Genomic_DNA"/>
</dbReference>
<sequence>MQRLTAAILTLGLIAGGSPALADGDAHAHSHDQVQHYEAKPAPNLKIAVENLRTYNQRLEQHLNQEMTVENMEKIHQLSYTLENALQRMDKDLDNIASVLEGMHLASEKRNAQTVEDNAETYLENMNLILGQN</sequence>
<dbReference type="InterPro" id="IPR046634">
    <property type="entry name" value="DUF6746"/>
</dbReference>
<keyword evidence="1" id="KW-0732">Signal</keyword>
<feature type="signal peptide" evidence="1">
    <location>
        <begin position="1"/>
        <end position="22"/>
    </location>
</feature>
<dbReference type="Proteomes" id="UP001296873">
    <property type="component" value="Unassembled WGS sequence"/>
</dbReference>
<comment type="caution">
    <text evidence="2">The sequence shown here is derived from an EMBL/GenBank/DDBJ whole genome shotgun (WGS) entry which is preliminary data.</text>
</comment>
<evidence type="ECO:0000313" key="2">
    <source>
        <dbReference type="EMBL" id="MBK1670145.1"/>
    </source>
</evidence>
<evidence type="ECO:0000256" key="1">
    <source>
        <dbReference type="SAM" id="SignalP"/>
    </source>
</evidence>
<gene>
    <name evidence="2" type="ORF">CKO28_19090</name>
</gene>
<accession>A0ABS1DLA0</accession>